<proteinExistence type="predicted"/>
<dbReference type="Proteomes" id="UP000094580">
    <property type="component" value="Unassembled WGS sequence"/>
</dbReference>
<dbReference type="EMBL" id="MDKC01000004">
    <property type="protein sequence ID" value="ODG92970.1"/>
    <property type="molecule type" value="Genomic_DNA"/>
</dbReference>
<comment type="caution">
    <text evidence="2">The sequence shown here is derived from an EMBL/GenBank/DDBJ whole genome shotgun (WGS) entry which is preliminary data.</text>
</comment>
<evidence type="ECO:0000313" key="2">
    <source>
        <dbReference type="EMBL" id="ODG92970.1"/>
    </source>
</evidence>
<name>A0ABX2ZTC7_9BACI</name>
<feature type="transmembrane region" description="Helical" evidence="1">
    <location>
        <begin position="7"/>
        <end position="23"/>
    </location>
</feature>
<feature type="transmembrane region" description="Helical" evidence="1">
    <location>
        <begin position="56"/>
        <end position="74"/>
    </location>
</feature>
<accession>A0ABX2ZTC7</accession>
<evidence type="ECO:0000313" key="3">
    <source>
        <dbReference type="Proteomes" id="UP000094580"/>
    </source>
</evidence>
<keyword evidence="1" id="KW-1133">Transmembrane helix</keyword>
<evidence type="ECO:0000256" key="1">
    <source>
        <dbReference type="SAM" id="Phobius"/>
    </source>
</evidence>
<sequence>MKQKTNYTAFYLLLASIIVGAQFREDFKGIPEIISFVSFTLIYLYIFFLNRKTLTLLILCVVSYIAFATNYTFFHF</sequence>
<keyword evidence="1" id="KW-0472">Membrane</keyword>
<reference evidence="2 3" key="1">
    <citation type="submission" date="2016-07" db="EMBL/GenBank/DDBJ databases">
        <authorList>
            <person name="Townsley L."/>
            <person name="Shank E.A."/>
        </authorList>
    </citation>
    <scope>NUCLEOTIDE SEQUENCE [LARGE SCALE GENOMIC DNA]</scope>
    <source>
        <strain evidence="2 3">CH01</strain>
    </source>
</reference>
<feature type="transmembrane region" description="Helical" evidence="1">
    <location>
        <begin position="29"/>
        <end position="49"/>
    </location>
</feature>
<organism evidence="2 3">
    <name type="scientific">Gottfriedia luciferensis</name>
    <dbReference type="NCBI Taxonomy" id="178774"/>
    <lineage>
        <taxon>Bacteria</taxon>
        <taxon>Bacillati</taxon>
        <taxon>Bacillota</taxon>
        <taxon>Bacilli</taxon>
        <taxon>Bacillales</taxon>
        <taxon>Bacillaceae</taxon>
        <taxon>Gottfriedia</taxon>
    </lineage>
</organism>
<keyword evidence="1" id="KW-0812">Transmembrane</keyword>
<gene>
    <name evidence="2" type="ORF">BED47_17480</name>
</gene>
<dbReference type="RefSeq" id="WP_069032908.1">
    <property type="nucleotide sequence ID" value="NZ_MDKC01000004.1"/>
</dbReference>
<keyword evidence="3" id="KW-1185">Reference proteome</keyword>
<protein>
    <submittedName>
        <fullName evidence="2">Uncharacterized protein</fullName>
    </submittedName>
</protein>